<dbReference type="Proteomes" id="UP001416393">
    <property type="component" value="Unassembled WGS sequence"/>
</dbReference>
<comment type="caution">
    <text evidence="1">The sequence shown here is derived from an EMBL/GenBank/DDBJ whole genome shotgun (WGS) entry which is preliminary data.</text>
</comment>
<sequence>MISIKEVTTKSDLKAFVKFPFKLYKDSKYWVPPIIREEIKTFNKKENPVFNDAEARLFLAYKNGDIVGRVAAIINLLEVEKQGVKKMRFGWFDFIDDLEVSQALFNQVEAIGKSHGLEFTEGPVGFSNLDKVGVMTEGFDSIAPMVTWYNYPYYIRHYEYAGYIIEKSYSESIFPFKNVKPEFFFKAQELIKKRYQLKALKFTKTEEVMPYADKMFDLFNESYASLSSFVAITDIQKEYFKKKFISFVNPEYIKFIVDKDDELVGFAIVMPSFAKALQKIKGKLFPFGFRHILHAKKHSKDVIFYLIGIHPDYQNKGVHAVIFNEYYNTFTEKGIQTCIRTPELEDNYAIHQIWKHFDPVVYKRRKTFRKDL</sequence>
<dbReference type="SUPFAM" id="SSF55729">
    <property type="entry name" value="Acyl-CoA N-acyltransferases (Nat)"/>
    <property type="match status" value="1"/>
</dbReference>
<gene>
    <name evidence="1" type="ORF">VP395_10500</name>
</gene>
<name>A0ABV0AE22_9FLAO</name>
<dbReference type="InterPro" id="IPR039968">
    <property type="entry name" value="BcerS-like"/>
</dbReference>
<organism evidence="1 2">
    <name type="scientific">Mariniflexile soesokkakense</name>
    <dbReference type="NCBI Taxonomy" id="1343160"/>
    <lineage>
        <taxon>Bacteria</taxon>
        <taxon>Pseudomonadati</taxon>
        <taxon>Bacteroidota</taxon>
        <taxon>Flavobacteriia</taxon>
        <taxon>Flavobacteriales</taxon>
        <taxon>Flavobacteriaceae</taxon>
        <taxon>Mariniflexile</taxon>
    </lineage>
</organism>
<reference evidence="1 2" key="1">
    <citation type="submission" date="2024-01" db="EMBL/GenBank/DDBJ databases">
        <title>Mariniflexile litorale sp. nov., isolated from the shallow sediments of the Sea of Japan.</title>
        <authorList>
            <person name="Romanenko L."/>
            <person name="Bystritskaya E."/>
            <person name="Isaeva M."/>
        </authorList>
    </citation>
    <scope>NUCLEOTIDE SEQUENCE [LARGE SCALE GENOMIC DNA]</scope>
    <source>
        <strain evidence="1 2">KCTC 32427</strain>
    </source>
</reference>
<dbReference type="InterPro" id="IPR016181">
    <property type="entry name" value="Acyl_CoA_acyltransferase"/>
</dbReference>
<proteinExistence type="predicted"/>
<evidence type="ECO:0000313" key="1">
    <source>
        <dbReference type="EMBL" id="MEN3324160.1"/>
    </source>
</evidence>
<dbReference type="Gene3D" id="3.40.630.30">
    <property type="match status" value="1"/>
</dbReference>
<dbReference type="PANTHER" id="PTHR41368:SF1">
    <property type="entry name" value="PROTEIN YGHO"/>
    <property type="match status" value="1"/>
</dbReference>
<evidence type="ECO:0000313" key="2">
    <source>
        <dbReference type="Proteomes" id="UP001416393"/>
    </source>
</evidence>
<keyword evidence="2" id="KW-1185">Reference proteome</keyword>
<dbReference type="EMBL" id="JAZHYP010000004">
    <property type="protein sequence ID" value="MEN3324160.1"/>
    <property type="molecule type" value="Genomic_DNA"/>
</dbReference>
<protein>
    <submittedName>
        <fullName evidence="1">GTP cyclohydrolase</fullName>
    </submittedName>
</protein>
<dbReference type="PANTHER" id="PTHR41368">
    <property type="entry name" value="PROTEIN YGHO"/>
    <property type="match status" value="1"/>
</dbReference>
<dbReference type="RefSeq" id="WP_346241966.1">
    <property type="nucleotide sequence ID" value="NZ_JAZHYP010000004.1"/>
</dbReference>
<accession>A0ABV0AE22</accession>